<dbReference type="OrthoDB" id="545475at2"/>
<dbReference type="Pfam" id="PF04966">
    <property type="entry name" value="OprB"/>
    <property type="match status" value="1"/>
</dbReference>
<dbReference type="Gene3D" id="2.40.160.180">
    <property type="entry name" value="Carbohydrate-selective porin OprB"/>
    <property type="match status" value="1"/>
</dbReference>
<gene>
    <name evidence="3" type="ORF">EKH79_12675</name>
</gene>
<sequence>MPNRFIRLQERGKSPAGPYNAVRYRRKIVGVAALLACASAFAAPPPISVPISSEEGANGQPADFASFLSNLKRSNFMLGDMFGLRSKLSKYGISLAIQETSEVLGNVTGGTRKGAQYDGLTQMVMQLDTNRGFGWYGGLFNISALQIHGQNLSADNLGTLQTASGIEADRATRLWEMWYDQKFLEEDRLDIKVGQQSVDQEFIVSQNASYFVNTMFGWPALPSYNMPGGGPAYPLSALGVRFRYRPIDSINLLLGVYNGSPVSNNTGDPQQQNASGTSFPLGGGRLIMAEMQYLYPALGSMVYPGESTPLARTYRIGAWYDTESFNDVRYDANGLPLASPQSNGVPGQHRGNFSLYAVADQMLWRNAHDPNNTLNAFARVMGTPQNNRNLIRDSMNAGLVYHEPFRNRPDDTFGVGIGYVHVTTGIQGYDRDVATYAELTDPYSYNPIQGSETYVEATYQYQVRPWWQLQPDLQYVFNPGAGVADPSEPTHRIRNELVLGLRTNILF</sequence>
<organism evidence="3 4">
    <name type="scientific">Dyella dinghuensis</name>
    <dbReference type="NCBI Taxonomy" id="1920169"/>
    <lineage>
        <taxon>Bacteria</taxon>
        <taxon>Pseudomonadati</taxon>
        <taxon>Pseudomonadota</taxon>
        <taxon>Gammaproteobacteria</taxon>
        <taxon>Lysobacterales</taxon>
        <taxon>Rhodanobacteraceae</taxon>
        <taxon>Dyella</taxon>
    </lineage>
</organism>
<dbReference type="PANTHER" id="PTHR37944">
    <property type="entry name" value="PORIN B"/>
    <property type="match status" value="1"/>
</dbReference>
<dbReference type="EMBL" id="RYZR01000006">
    <property type="protein sequence ID" value="RUL63492.1"/>
    <property type="molecule type" value="Genomic_DNA"/>
</dbReference>
<evidence type="ECO:0000313" key="3">
    <source>
        <dbReference type="EMBL" id="RUL63492.1"/>
    </source>
</evidence>
<dbReference type="GO" id="GO:0016020">
    <property type="term" value="C:membrane"/>
    <property type="evidence" value="ECO:0007669"/>
    <property type="project" value="InterPro"/>
</dbReference>
<dbReference type="GO" id="GO:0015288">
    <property type="term" value="F:porin activity"/>
    <property type="evidence" value="ECO:0007669"/>
    <property type="project" value="InterPro"/>
</dbReference>
<dbReference type="AlphaFoldDB" id="A0A432LSS6"/>
<evidence type="ECO:0000256" key="2">
    <source>
        <dbReference type="RuleBase" id="RU363072"/>
    </source>
</evidence>
<accession>A0A432LSS6</accession>
<keyword evidence="2" id="KW-0732">Signal</keyword>
<keyword evidence="4" id="KW-1185">Reference proteome</keyword>
<proteinExistence type="inferred from homology"/>
<protein>
    <submittedName>
        <fullName evidence="3">Carbohydrate porin</fullName>
    </submittedName>
</protein>
<name>A0A432LSS6_9GAMM</name>
<evidence type="ECO:0000256" key="1">
    <source>
        <dbReference type="ARBA" id="ARBA00008769"/>
    </source>
</evidence>
<dbReference type="InterPro" id="IPR038673">
    <property type="entry name" value="OprB_sf"/>
</dbReference>
<dbReference type="InterPro" id="IPR052932">
    <property type="entry name" value="OprB_Porin"/>
</dbReference>
<reference evidence="3 4" key="1">
    <citation type="submission" date="2018-12" db="EMBL/GenBank/DDBJ databases">
        <title>Dyella dinghuensis sp. nov. DHOA06 and Dyella choica sp. nov. 4M-K27, isolated from forest soil.</title>
        <authorList>
            <person name="Qiu L.-H."/>
            <person name="Gao Z.-H."/>
        </authorList>
    </citation>
    <scope>NUCLEOTIDE SEQUENCE [LARGE SCALE GENOMIC DNA]</scope>
    <source>
        <strain evidence="3 4">DHOA06</strain>
    </source>
</reference>
<evidence type="ECO:0000313" key="4">
    <source>
        <dbReference type="Proteomes" id="UP000267077"/>
    </source>
</evidence>
<dbReference type="PANTHER" id="PTHR37944:SF1">
    <property type="entry name" value="PORIN B"/>
    <property type="match status" value="1"/>
</dbReference>
<dbReference type="InterPro" id="IPR007049">
    <property type="entry name" value="Carb-sel_porin_OprB"/>
</dbReference>
<dbReference type="Proteomes" id="UP000267077">
    <property type="component" value="Unassembled WGS sequence"/>
</dbReference>
<comment type="caution">
    <text evidence="3">The sequence shown here is derived from an EMBL/GenBank/DDBJ whole genome shotgun (WGS) entry which is preliminary data.</text>
</comment>
<feature type="chain" id="PRO_5018818871" evidence="2">
    <location>
        <begin position="43"/>
        <end position="507"/>
    </location>
</feature>
<comment type="similarity">
    <text evidence="1 2">Belongs to the OprB family.</text>
</comment>
<dbReference type="GO" id="GO:0008643">
    <property type="term" value="P:carbohydrate transport"/>
    <property type="evidence" value="ECO:0007669"/>
    <property type="project" value="InterPro"/>
</dbReference>
<feature type="signal peptide" evidence="2">
    <location>
        <begin position="1"/>
        <end position="42"/>
    </location>
</feature>